<dbReference type="InterPro" id="IPR011333">
    <property type="entry name" value="SKP1/BTB/POZ_sf"/>
</dbReference>
<dbReference type="eggNOG" id="ENOG502QQ74">
    <property type="taxonomic scope" value="Eukaryota"/>
</dbReference>
<dbReference type="InterPro" id="IPR051568">
    <property type="entry name" value="LZTR1/Attractin"/>
</dbReference>
<dbReference type="Gene3D" id="3.30.710.10">
    <property type="entry name" value="Potassium Channel Kv1.1, Chain A"/>
    <property type="match status" value="1"/>
</dbReference>
<dbReference type="AlphaFoldDB" id="D8LIL3"/>
<evidence type="ECO:0000256" key="1">
    <source>
        <dbReference type="ARBA" id="ARBA00022441"/>
    </source>
</evidence>
<dbReference type="EMBL" id="FN649760">
    <property type="protein sequence ID" value="CBN80052.1"/>
    <property type="molecule type" value="Genomic_DNA"/>
</dbReference>
<dbReference type="Gene3D" id="2.120.10.80">
    <property type="entry name" value="Kelch-type beta propeller"/>
    <property type="match status" value="2"/>
</dbReference>
<dbReference type="SUPFAM" id="SSF117281">
    <property type="entry name" value="Kelch motif"/>
    <property type="match status" value="1"/>
</dbReference>
<sequence>MSAVWGWSKVESTPDGGAPCQRSLHAAAVLNDSIYVFGGYDGSNRVNDFYEFKISTGSWSKVQASGTSPSPRDRHTGVVHGNSFFVLAGFDGNQRVNDFFEFNFDTMQWSPVVAATGSPPSPRHSHASVVHGNSMFVFGGYDGSYRSDFHEYNFASSSWLQVNAAGRVPRARYRATCVVHSGCMYLFGGHDGTRHLNDVHVFDFDGTGTGGNERGGGEKGWSRFWMTLNTEGTAPIPRDSHVSVIHGQSMYVFGGSTGSAMNDFHELRLDKCRWQQVQALGNAPNQRFCHVACVNKDSMFVFGGYDGTSRLNDLVEFRFSIDLMSCDIPESTLIGNLRDMVNSELLSDVTFIVEGKPVHAHKVLCMRCTYFRAMLTGEMKESRAKTITLPDVRRPIFLALLEYLYTDELDVELEVAMELFQAADQFGVDRLKRMCESTMLASIEVENAASIFHAADERNAKICPAPHQHHRRCGKSA</sequence>
<dbReference type="SUPFAM" id="SSF54695">
    <property type="entry name" value="POZ domain"/>
    <property type="match status" value="1"/>
</dbReference>
<dbReference type="SMART" id="SM00225">
    <property type="entry name" value="BTB"/>
    <property type="match status" value="1"/>
</dbReference>
<dbReference type="Pfam" id="PF24681">
    <property type="entry name" value="Kelch_KLHDC2_KLHL20_DRC7"/>
    <property type="match status" value="2"/>
</dbReference>
<dbReference type="InterPro" id="IPR006652">
    <property type="entry name" value="Kelch_1"/>
</dbReference>
<dbReference type="OrthoDB" id="10251809at2759"/>
<dbReference type="InterPro" id="IPR015915">
    <property type="entry name" value="Kelch-typ_b-propeller"/>
</dbReference>
<dbReference type="Proteomes" id="UP000002630">
    <property type="component" value="Unassembled WGS sequence"/>
</dbReference>
<evidence type="ECO:0000259" key="3">
    <source>
        <dbReference type="PROSITE" id="PS50097"/>
    </source>
</evidence>
<dbReference type="GO" id="GO:0005794">
    <property type="term" value="C:Golgi apparatus"/>
    <property type="evidence" value="ECO:0007669"/>
    <property type="project" value="TreeGrafter"/>
</dbReference>
<dbReference type="PANTHER" id="PTHR46376">
    <property type="entry name" value="LEUCINE-ZIPPER-LIKE TRANSCRIPTIONAL REGULATOR 1"/>
    <property type="match status" value="1"/>
</dbReference>
<protein>
    <recommendedName>
        <fullName evidence="3">BTB domain-containing protein</fullName>
    </recommendedName>
</protein>
<reference evidence="4 5" key="1">
    <citation type="journal article" date="2010" name="Nature">
        <title>The Ectocarpus genome and the independent evolution of multicellularity in brown algae.</title>
        <authorList>
            <person name="Cock J.M."/>
            <person name="Sterck L."/>
            <person name="Rouze P."/>
            <person name="Scornet D."/>
            <person name="Allen A.E."/>
            <person name="Amoutzias G."/>
            <person name="Anthouard V."/>
            <person name="Artiguenave F."/>
            <person name="Aury J.M."/>
            <person name="Badger J.H."/>
            <person name="Beszteri B."/>
            <person name="Billiau K."/>
            <person name="Bonnet E."/>
            <person name="Bothwell J.H."/>
            <person name="Bowler C."/>
            <person name="Boyen C."/>
            <person name="Brownlee C."/>
            <person name="Carrano C.J."/>
            <person name="Charrier B."/>
            <person name="Cho G.Y."/>
            <person name="Coelho S.M."/>
            <person name="Collen J."/>
            <person name="Corre E."/>
            <person name="Da Silva C."/>
            <person name="Delage L."/>
            <person name="Delaroque N."/>
            <person name="Dittami S.M."/>
            <person name="Doulbeau S."/>
            <person name="Elias M."/>
            <person name="Farnham G."/>
            <person name="Gachon C.M."/>
            <person name="Gschloessl B."/>
            <person name="Heesch S."/>
            <person name="Jabbari K."/>
            <person name="Jubin C."/>
            <person name="Kawai H."/>
            <person name="Kimura K."/>
            <person name="Kloareg B."/>
            <person name="Kupper F.C."/>
            <person name="Lang D."/>
            <person name="Le Bail A."/>
            <person name="Leblanc C."/>
            <person name="Lerouge P."/>
            <person name="Lohr M."/>
            <person name="Lopez P.J."/>
            <person name="Martens C."/>
            <person name="Maumus F."/>
            <person name="Michel G."/>
            <person name="Miranda-Saavedra D."/>
            <person name="Morales J."/>
            <person name="Moreau H."/>
            <person name="Motomura T."/>
            <person name="Nagasato C."/>
            <person name="Napoli C.A."/>
            <person name="Nelson D.R."/>
            <person name="Nyvall-Collen P."/>
            <person name="Peters A.F."/>
            <person name="Pommier C."/>
            <person name="Potin P."/>
            <person name="Poulain J."/>
            <person name="Quesneville H."/>
            <person name="Read B."/>
            <person name="Rensing S.A."/>
            <person name="Ritter A."/>
            <person name="Rousvoal S."/>
            <person name="Samanta M."/>
            <person name="Samson G."/>
            <person name="Schroeder D.C."/>
            <person name="Segurens B."/>
            <person name="Strittmatter M."/>
            <person name="Tonon T."/>
            <person name="Tregear J.W."/>
            <person name="Valentin K."/>
            <person name="von Dassow P."/>
            <person name="Yamagishi T."/>
            <person name="Van de Peer Y."/>
            <person name="Wincker P."/>
        </authorList>
    </citation>
    <scope>NUCLEOTIDE SEQUENCE [LARGE SCALE GENOMIC DNA]</scope>
    <source>
        <strain evidence="5">Ec32 / CCAP1310/4</strain>
    </source>
</reference>
<evidence type="ECO:0000313" key="4">
    <source>
        <dbReference type="EMBL" id="CBN80052.1"/>
    </source>
</evidence>
<keyword evidence="1" id="KW-0880">Kelch repeat</keyword>
<dbReference type="SMART" id="SM00612">
    <property type="entry name" value="Kelch"/>
    <property type="match status" value="3"/>
</dbReference>
<feature type="domain" description="BTB" evidence="3">
    <location>
        <begin position="347"/>
        <end position="413"/>
    </location>
</feature>
<organism evidence="4 5">
    <name type="scientific">Ectocarpus siliculosus</name>
    <name type="common">Brown alga</name>
    <name type="synonym">Conferva siliculosa</name>
    <dbReference type="NCBI Taxonomy" id="2880"/>
    <lineage>
        <taxon>Eukaryota</taxon>
        <taxon>Sar</taxon>
        <taxon>Stramenopiles</taxon>
        <taxon>Ochrophyta</taxon>
        <taxon>PX clade</taxon>
        <taxon>Phaeophyceae</taxon>
        <taxon>Ectocarpales</taxon>
        <taxon>Ectocarpaceae</taxon>
        <taxon>Ectocarpus</taxon>
    </lineage>
</organism>
<dbReference type="Pfam" id="PF00651">
    <property type="entry name" value="BTB"/>
    <property type="match status" value="1"/>
</dbReference>
<accession>D8LIL3</accession>
<evidence type="ECO:0000313" key="5">
    <source>
        <dbReference type="Proteomes" id="UP000002630"/>
    </source>
</evidence>
<evidence type="ECO:0000256" key="2">
    <source>
        <dbReference type="ARBA" id="ARBA00022737"/>
    </source>
</evidence>
<dbReference type="InterPro" id="IPR000210">
    <property type="entry name" value="BTB/POZ_dom"/>
</dbReference>
<name>D8LIL3_ECTSI</name>
<keyword evidence="5" id="KW-1185">Reference proteome</keyword>
<keyword evidence="2" id="KW-0677">Repeat</keyword>
<dbReference type="PANTHER" id="PTHR46376:SF1">
    <property type="entry name" value="LEUCINE-ZIPPER-LIKE TRANSCRIPTIONAL REGULATOR 1"/>
    <property type="match status" value="1"/>
</dbReference>
<dbReference type="PROSITE" id="PS50097">
    <property type="entry name" value="BTB"/>
    <property type="match status" value="1"/>
</dbReference>
<proteinExistence type="predicted"/>
<gene>
    <name evidence="4" type="ORF">Esi_0022_0182</name>
</gene>
<dbReference type="InParanoid" id="D8LIL3"/>